<evidence type="ECO:0000313" key="8">
    <source>
        <dbReference type="EMBL" id="CAI8053403.1"/>
    </source>
</evidence>
<dbReference type="Pfam" id="PF15780">
    <property type="entry name" value="ASH"/>
    <property type="match status" value="1"/>
</dbReference>
<dbReference type="AlphaFoldDB" id="A0AA35TT72"/>
<feature type="domain" description="CFAP74 third Ig-like" evidence="6">
    <location>
        <begin position="46"/>
        <end position="155"/>
    </location>
</feature>
<evidence type="ECO:0000259" key="5">
    <source>
        <dbReference type="Pfam" id="PF24291"/>
    </source>
</evidence>
<dbReference type="Pfam" id="PF24798">
    <property type="entry name" value="Ig-CFAP74_4th"/>
    <property type="match status" value="1"/>
</dbReference>
<dbReference type="InterPro" id="IPR056307">
    <property type="entry name" value="Ig-CFAP74_3rd"/>
</dbReference>
<evidence type="ECO:0000259" key="7">
    <source>
        <dbReference type="Pfam" id="PF24798"/>
    </source>
</evidence>
<feature type="domain" description="CFAP74 fourth Ig-like" evidence="7">
    <location>
        <begin position="162"/>
        <end position="256"/>
    </location>
</feature>
<evidence type="ECO:0000256" key="3">
    <source>
        <dbReference type="SAM" id="MobiDB-lite"/>
    </source>
</evidence>
<evidence type="ECO:0000259" key="6">
    <source>
        <dbReference type="Pfam" id="PF24778"/>
    </source>
</evidence>
<dbReference type="PANTHER" id="PTHR22538">
    <property type="entry name" value="CILIA- AND FLAGELLA-ASSOCIATED PROTEIN 74"/>
    <property type="match status" value="1"/>
</dbReference>
<evidence type="ECO:0000256" key="2">
    <source>
        <dbReference type="ARBA" id="ARBA00022490"/>
    </source>
</evidence>
<proteinExistence type="predicted"/>
<keyword evidence="9" id="KW-1185">Reference proteome</keyword>
<dbReference type="GO" id="GO:0005737">
    <property type="term" value="C:cytoplasm"/>
    <property type="evidence" value="ECO:0007669"/>
    <property type="project" value="UniProtKB-SubCell"/>
</dbReference>
<feature type="compositionally biased region" description="Basic and acidic residues" evidence="3">
    <location>
        <begin position="444"/>
        <end position="463"/>
    </location>
</feature>
<keyword evidence="2" id="KW-0963">Cytoplasm</keyword>
<accession>A0AA35TT72</accession>
<evidence type="ECO:0000313" key="9">
    <source>
        <dbReference type="Proteomes" id="UP001174909"/>
    </source>
</evidence>
<evidence type="ECO:0000256" key="1">
    <source>
        <dbReference type="ARBA" id="ARBA00004496"/>
    </source>
</evidence>
<reference evidence="8" key="1">
    <citation type="submission" date="2023-03" db="EMBL/GenBank/DDBJ databases">
        <authorList>
            <person name="Steffen K."/>
            <person name="Cardenas P."/>
        </authorList>
    </citation>
    <scope>NUCLEOTIDE SEQUENCE</scope>
</reference>
<keyword evidence="8" id="KW-0966">Cell projection</keyword>
<keyword evidence="8" id="KW-0282">Flagellum</keyword>
<feature type="domain" description="Abnormal spindle-like microcephaly-associated protein ASH" evidence="4">
    <location>
        <begin position="536"/>
        <end position="618"/>
    </location>
</feature>
<organism evidence="8 9">
    <name type="scientific">Geodia barretti</name>
    <name type="common">Barrett's horny sponge</name>
    <dbReference type="NCBI Taxonomy" id="519541"/>
    <lineage>
        <taxon>Eukaryota</taxon>
        <taxon>Metazoa</taxon>
        <taxon>Porifera</taxon>
        <taxon>Demospongiae</taxon>
        <taxon>Heteroscleromorpha</taxon>
        <taxon>Tetractinellida</taxon>
        <taxon>Astrophorina</taxon>
        <taxon>Geodiidae</taxon>
        <taxon>Geodia</taxon>
    </lineage>
</organism>
<feature type="compositionally biased region" description="Basic and acidic residues" evidence="3">
    <location>
        <begin position="414"/>
        <end position="435"/>
    </location>
</feature>
<dbReference type="InterPro" id="IPR056310">
    <property type="entry name" value="Ig-CFAP74_4th"/>
</dbReference>
<feature type="domain" description="CFAP65 tenth Ig-like" evidence="5">
    <location>
        <begin position="654"/>
        <end position="746"/>
    </location>
</feature>
<dbReference type="Pfam" id="PF24291">
    <property type="entry name" value="Ig_CFAP65"/>
    <property type="match status" value="1"/>
</dbReference>
<protein>
    <submittedName>
        <fullName evidence="8">Cilia- and flagella-associated protein 74</fullName>
    </submittedName>
</protein>
<keyword evidence="8" id="KW-0969">Cilium</keyword>
<gene>
    <name evidence="8" type="ORF">GBAR_LOCUS29205</name>
</gene>
<name>A0AA35TT72_GEOBA</name>
<dbReference type="EMBL" id="CASHTH010004087">
    <property type="protein sequence ID" value="CAI8053403.1"/>
    <property type="molecule type" value="Genomic_DNA"/>
</dbReference>
<dbReference type="InterPro" id="IPR031549">
    <property type="entry name" value="ASH"/>
</dbReference>
<dbReference type="InterPro" id="IPR056305">
    <property type="entry name" value="Ig_CFAP65_10th"/>
</dbReference>
<dbReference type="InterPro" id="IPR013783">
    <property type="entry name" value="Ig-like_fold"/>
</dbReference>
<dbReference type="Proteomes" id="UP001174909">
    <property type="component" value="Unassembled WGS sequence"/>
</dbReference>
<evidence type="ECO:0000259" key="4">
    <source>
        <dbReference type="Pfam" id="PF15780"/>
    </source>
</evidence>
<dbReference type="Gene3D" id="2.60.40.10">
    <property type="entry name" value="Immunoglobulins"/>
    <property type="match status" value="4"/>
</dbReference>
<feature type="region of interest" description="Disordered" evidence="3">
    <location>
        <begin position="368"/>
        <end position="468"/>
    </location>
</feature>
<sequence>MRCARIVSSCVNQVYETKPGCLQRNSYPPVPSITVKARGEGLDLPIFVSQETIDLRICTTNRLYQDSVQVTNRGNTALRVSFVLPPELTPHLEISPPHSLIQGASSFSAQLKFLPLPGIFADCDKYFEGDCLKIPAEIRVVDQVLPVPYSICARVATSDLVFSSSDIDFGTCTLHESVVATLSITNTSILPQEFGFVHLPDCVDVQPNDGFGTILPQETISLDLMFSANKPRDYSFELTCLTHLNRSFKISCKGRGALPSLKLSENVVNFSATPLNSLTTARISITNTRLGRLSSAVIRGAVLPQGPKVFEFSVHDGVPMEISPRVGTIDLDESVSIELSYTPSLPVTAIREEALRLATEAARIGAREEALAAQQRDQESASTPEQKKGSRAASRGESQKKKRKGKGEASSSGREIEASGRKSGGDGGGTDRERSSQIQQGKTEGARSDKDDCSGEEGVKVDAPEEGSETWRQAVANLLNGFQNWTHQFSVSCFISSAAPTSELDTVPYRPEDTLYVEVRVPVVKPSLLILSNDGNSTLDFGSVATGDYLTKHLTVKNISDSSIQLMSSPLDPGGPFDLRNALRSVPPSSTHTLSLKFSPSHGGQFYEVMRLSHSGSGGTDLRLIGEAVEPRVVLEPDSDRMDFGHTYTGDTSVRKFQLKNACSLGVRYNIELLGRNDVKGAKFRAANYSGKPVFDCVPFQGRIEPESVAEFQVIFSPDHQSAHYSDTLTININDSPTHTLTLAGQACSSILYITGSDNQTEAEFHSMAAGMPSLGPDGEPVEPVEPVLVLFDERAGEGGGDVVKRELEIGCIKSATVKKNTGDFTIEAIPPSNPHSKTFTFDPTKGTVEASSTKTVAISFHPPQSAVKDGIIQANTNIILKGDVTRTCKLLLRAITAD</sequence>
<dbReference type="Pfam" id="PF24778">
    <property type="entry name" value="Ig-CFAP74_3rd"/>
    <property type="match status" value="1"/>
</dbReference>
<comment type="caution">
    <text evidence="8">The sequence shown here is derived from an EMBL/GenBank/DDBJ whole genome shotgun (WGS) entry which is preliminary data.</text>
</comment>
<comment type="subcellular location">
    <subcellularLocation>
        <location evidence="1">Cytoplasm</location>
    </subcellularLocation>
</comment>
<dbReference type="PANTHER" id="PTHR22538:SF0">
    <property type="entry name" value="CILIA- AND FLAGELLA-ASSOCIATED PROTEIN 74"/>
    <property type="match status" value="1"/>
</dbReference>